<proteinExistence type="predicted"/>
<evidence type="ECO:0000313" key="1">
    <source>
        <dbReference type="EMBL" id="RNA15205.1"/>
    </source>
</evidence>
<protein>
    <submittedName>
        <fullName evidence="1">Uncharacterized protein</fullName>
    </submittedName>
</protein>
<dbReference type="EMBL" id="REGN01005010">
    <property type="protein sequence ID" value="RNA15205.1"/>
    <property type="molecule type" value="Genomic_DNA"/>
</dbReference>
<comment type="caution">
    <text evidence="1">The sequence shown here is derived from an EMBL/GenBank/DDBJ whole genome shotgun (WGS) entry which is preliminary data.</text>
</comment>
<sequence length="59" mass="7218">MYMKHNKICWDLLSFLHVNYSTFEQKNSSYCKQLKHVEVYDQMIKCSIKKVQIRKTFVL</sequence>
<dbReference type="AlphaFoldDB" id="A0A3M7QW56"/>
<gene>
    <name evidence="1" type="ORF">BpHYR1_007506</name>
</gene>
<reference evidence="1 2" key="1">
    <citation type="journal article" date="2018" name="Sci. Rep.">
        <title>Genomic signatures of local adaptation to the degree of environmental predictability in rotifers.</title>
        <authorList>
            <person name="Franch-Gras L."/>
            <person name="Hahn C."/>
            <person name="Garcia-Roger E.M."/>
            <person name="Carmona M.J."/>
            <person name="Serra M."/>
            <person name="Gomez A."/>
        </authorList>
    </citation>
    <scope>NUCLEOTIDE SEQUENCE [LARGE SCALE GENOMIC DNA]</scope>
    <source>
        <strain evidence="1">HYR1</strain>
    </source>
</reference>
<accession>A0A3M7QW56</accession>
<organism evidence="1 2">
    <name type="scientific">Brachionus plicatilis</name>
    <name type="common">Marine rotifer</name>
    <name type="synonym">Brachionus muelleri</name>
    <dbReference type="NCBI Taxonomy" id="10195"/>
    <lineage>
        <taxon>Eukaryota</taxon>
        <taxon>Metazoa</taxon>
        <taxon>Spiralia</taxon>
        <taxon>Gnathifera</taxon>
        <taxon>Rotifera</taxon>
        <taxon>Eurotatoria</taxon>
        <taxon>Monogononta</taxon>
        <taxon>Pseudotrocha</taxon>
        <taxon>Ploima</taxon>
        <taxon>Brachionidae</taxon>
        <taxon>Brachionus</taxon>
    </lineage>
</organism>
<keyword evidence="2" id="KW-1185">Reference proteome</keyword>
<dbReference type="Proteomes" id="UP000276133">
    <property type="component" value="Unassembled WGS sequence"/>
</dbReference>
<evidence type="ECO:0000313" key="2">
    <source>
        <dbReference type="Proteomes" id="UP000276133"/>
    </source>
</evidence>
<name>A0A3M7QW56_BRAPC</name>